<dbReference type="InterPro" id="IPR030671">
    <property type="entry name" value="Sec61-beta/Sbh"/>
</dbReference>
<dbReference type="GO" id="GO:0031204">
    <property type="term" value="P:post-translational protein targeting to membrane, translocation"/>
    <property type="evidence" value="ECO:0000318"/>
    <property type="project" value="GO_Central"/>
</dbReference>
<keyword evidence="12" id="KW-1185">Reference proteome</keyword>
<keyword evidence="9 10" id="KW-0472">Membrane</keyword>
<evidence type="ECO:0000256" key="1">
    <source>
        <dbReference type="ARBA" id="ARBA00004389"/>
    </source>
</evidence>
<proteinExistence type="inferred from homology"/>
<sequence length="91" mass="9761">MSTRIVPARESVATIASMRRRRTASGAASKGVVETMLQFYTNDGLGLKISPNVMLVMSIGFIAFVAVLQIMASALDVTRTKAKAEDVTRQG</sequence>
<evidence type="ECO:0000256" key="7">
    <source>
        <dbReference type="ARBA" id="ARBA00022989"/>
    </source>
</evidence>
<evidence type="ECO:0000256" key="10">
    <source>
        <dbReference type="SAM" id="Phobius"/>
    </source>
</evidence>
<evidence type="ECO:0000313" key="12">
    <source>
        <dbReference type="Proteomes" id="UP000026915"/>
    </source>
</evidence>
<keyword evidence="6" id="KW-0653">Protein transport</keyword>
<evidence type="ECO:0000256" key="5">
    <source>
        <dbReference type="ARBA" id="ARBA00022824"/>
    </source>
</evidence>
<dbReference type="STRING" id="3641.A0A061DKB4"/>
<dbReference type="Pfam" id="PF03911">
    <property type="entry name" value="Sec61_beta"/>
    <property type="match status" value="1"/>
</dbReference>
<protein>
    <submittedName>
        <fullName evidence="11">Preprotein translocase Sec</fullName>
    </submittedName>
</protein>
<evidence type="ECO:0000256" key="3">
    <source>
        <dbReference type="ARBA" id="ARBA00022448"/>
    </source>
</evidence>
<dbReference type="eggNOG" id="KOG3457">
    <property type="taxonomic scope" value="Eukaryota"/>
</dbReference>
<gene>
    <name evidence="11" type="ORF">TCM_001944</name>
</gene>
<evidence type="ECO:0000256" key="8">
    <source>
        <dbReference type="ARBA" id="ARBA00023010"/>
    </source>
</evidence>
<keyword evidence="5" id="KW-0256">Endoplasmic reticulum</keyword>
<evidence type="ECO:0000256" key="2">
    <source>
        <dbReference type="ARBA" id="ARBA00006103"/>
    </source>
</evidence>
<dbReference type="GO" id="GO:0005789">
    <property type="term" value="C:endoplasmic reticulum membrane"/>
    <property type="evidence" value="ECO:0000318"/>
    <property type="project" value="GO_Central"/>
</dbReference>
<keyword evidence="3" id="KW-0813">Transport</keyword>
<keyword evidence="8" id="KW-0811">Translocation</keyword>
<keyword evidence="4 10" id="KW-0812">Transmembrane</keyword>
<dbReference type="InParanoid" id="A0A061DKB4"/>
<feature type="transmembrane region" description="Helical" evidence="10">
    <location>
        <begin position="53"/>
        <end position="75"/>
    </location>
</feature>
<evidence type="ECO:0000256" key="4">
    <source>
        <dbReference type="ARBA" id="ARBA00022692"/>
    </source>
</evidence>
<dbReference type="AlphaFoldDB" id="A0A061DKB4"/>
<dbReference type="Proteomes" id="UP000026915">
    <property type="component" value="Chromosome 1"/>
</dbReference>
<comment type="similarity">
    <text evidence="2">Belongs to the SEC61-beta family.</text>
</comment>
<dbReference type="InterPro" id="IPR016482">
    <property type="entry name" value="SecG/Sec61-beta/Sbh"/>
</dbReference>
<evidence type="ECO:0000256" key="9">
    <source>
        <dbReference type="ARBA" id="ARBA00023136"/>
    </source>
</evidence>
<accession>A0A061DKB4</accession>
<evidence type="ECO:0000313" key="11">
    <source>
        <dbReference type="EMBL" id="EOX93100.1"/>
    </source>
</evidence>
<dbReference type="EMBL" id="CM001879">
    <property type="protein sequence ID" value="EOX93100.1"/>
    <property type="molecule type" value="Genomic_DNA"/>
</dbReference>
<comment type="subcellular location">
    <subcellularLocation>
        <location evidence="1">Endoplasmic reticulum membrane</location>
        <topology evidence="1">Single-pass membrane protein</topology>
    </subcellularLocation>
</comment>
<dbReference type="PANTHER" id="PTHR13509">
    <property type="entry name" value="SEC61 SUBUNIT BETA"/>
    <property type="match status" value="1"/>
</dbReference>
<dbReference type="Gramene" id="EOX93100">
    <property type="protein sequence ID" value="EOX93100"/>
    <property type="gene ID" value="TCM_001944"/>
</dbReference>
<dbReference type="GO" id="GO:0005784">
    <property type="term" value="C:Sec61 translocon complex"/>
    <property type="evidence" value="ECO:0007669"/>
    <property type="project" value="InterPro"/>
</dbReference>
<dbReference type="HOGENOM" id="CLU_133423_3_0_1"/>
<dbReference type="GO" id="GO:0005085">
    <property type="term" value="F:guanyl-nucleotide exchange factor activity"/>
    <property type="evidence" value="ECO:0000318"/>
    <property type="project" value="GO_Central"/>
</dbReference>
<dbReference type="GO" id="GO:0006616">
    <property type="term" value="P:SRP-dependent cotranslational protein targeting to membrane, translocation"/>
    <property type="evidence" value="ECO:0000318"/>
    <property type="project" value="GO_Central"/>
</dbReference>
<evidence type="ECO:0000256" key="6">
    <source>
        <dbReference type="ARBA" id="ARBA00022927"/>
    </source>
</evidence>
<name>A0A061DKB4_THECC</name>
<keyword evidence="7 10" id="KW-1133">Transmembrane helix</keyword>
<reference evidence="11 12" key="1">
    <citation type="journal article" date="2013" name="Genome Biol.">
        <title>The genome sequence of the most widely cultivated cacao type and its use to identify candidate genes regulating pod color.</title>
        <authorList>
            <person name="Motamayor J.C."/>
            <person name="Mockaitis K."/>
            <person name="Schmutz J."/>
            <person name="Haiminen N."/>
            <person name="Iii D.L."/>
            <person name="Cornejo O."/>
            <person name="Findley S.D."/>
            <person name="Zheng P."/>
            <person name="Utro F."/>
            <person name="Royaert S."/>
            <person name="Saski C."/>
            <person name="Jenkins J."/>
            <person name="Podicheti R."/>
            <person name="Zhao M."/>
            <person name="Scheffler B.E."/>
            <person name="Stack J.C."/>
            <person name="Feltus F.A."/>
            <person name="Mustiga G.M."/>
            <person name="Amores F."/>
            <person name="Phillips W."/>
            <person name="Marelli J.P."/>
            <person name="May G.D."/>
            <person name="Shapiro H."/>
            <person name="Ma J."/>
            <person name="Bustamante C.D."/>
            <person name="Schnell R.J."/>
            <person name="Main D."/>
            <person name="Gilbert D."/>
            <person name="Parida L."/>
            <person name="Kuhn D.N."/>
        </authorList>
    </citation>
    <scope>NUCLEOTIDE SEQUENCE [LARGE SCALE GENOMIC DNA]</scope>
    <source>
        <strain evidence="12">cv. Matina 1-6</strain>
    </source>
</reference>
<organism evidence="11 12">
    <name type="scientific">Theobroma cacao</name>
    <name type="common">Cacao</name>
    <name type="synonym">Cocoa</name>
    <dbReference type="NCBI Taxonomy" id="3641"/>
    <lineage>
        <taxon>Eukaryota</taxon>
        <taxon>Viridiplantae</taxon>
        <taxon>Streptophyta</taxon>
        <taxon>Embryophyta</taxon>
        <taxon>Tracheophyta</taxon>
        <taxon>Spermatophyta</taxon>
        <taxon>Magnoliopsida</taxon>
        <taxon>eudicotyledons</taxon>
        <taxon>Gunneridae</taxon>
        <taxon>Pentapetalae</taxon>
        <taxon>rosids</taxon>
        <taxon>malvids</taxon>
        <taxon>Malvales</taxon>
        <taxon>Malvaceae</taxon>
        <taxon>Byttnerioideae</taxon>
        <taxon>Theobroma</taxon>
    </lineage>
</organism>